<keyword evidence="3" id="KW-1185">Reference proteome</keyword>
<feature type="region of interest" description="Disordered" evidence="1">
    <location>
        <begin position="70"/>
        <end position="95"/>
    </location>
</feature>
<reference evidence="2" key="1">
    <citation type="submission" date="2022-03" db="EMBL/GenBank/DDBJ databases">
        <title>Streptomyces 7R015 and 7R016 isolated from Barleria lupulina in Thailand.</title>
        <authorList>
            <person name="Kanchanasin P."/>
            <person name="Phongsopitanun W."/>
            <person name="Tanasupawat S."/>
        </authorList>
    </citation>
    <scope>NUCLEOTIDE SEQUENCE</scope>
    <source>
        <strain evidence="2">7R016</strain>
    </source>
</reference>
<protein>
    <submittedName>
        <fullName evidence="2">NUDIX hydrolase</fullName>
    </submittedName>
</protein>
<sequence>MTTPAGTNLKPLAPLARTIAETIRDTPVRLGSPEGAADLVATLTVKVAAYMGHELGTDARILGEIVAERERQDAKWGEQNHPDGTGNQSQQERADFARRWCDSAFQSGYGTWADVLAEEVAEASAESDPAKLRTELIQVAAVAINWIGAIDRRTQQPTT</sequence>
<name>A0ABS9XWM2_9ACTN</name>
<accession>A0ABS9XWM2</accession>
<dbReference type="EMBL" id="JALDAX010000038">
    <property type="protein sequence ID" value="MCI3246482.1"/>
    <property type="molecule type" value="Genomic_DNA"/>
</dbReference>
<dbReference type="GO" id="GO:0016787">
    <property type="term" value="F:hydrolase activity"/>
    <property type="evidence" value="ECO:0007669"/>
    <property type="project" value="UniProtKB-KW"/>
</dbReference>
<organism evidence="2 3">
    <name type="scientific">Streptomyces spinosisporus</name>
    <dbReference type="NCBI Taxonomy" id="2927582"/>
    <lineage>
        <taxon>Bacteria</taxon>
        <taxon>Bacillati</taxon>
        <taxon>Actinomycetota</taxon>
        <taxon>Actinomycetes</taxon>
        <taxon>Kitasatosporales</taxon>
        <taxon>Streptomycetaceae</taxon>
        <taxon>Streptomyces</taxon>
    </lineage>
</organism>
<feature type="compositionally biased region" description="Basic and acidic residues" evidence="1">
    <location>
        <begin position="70"/>
        <end position="81"/>
    </location>
</feature>
<evidence type="ECO:0000256" key="1">
    <source>
        <dbReference type="SAM" id="MobiDB-lite"/>
    </source>
</evidence>
<evidence type="ECO:0000313" key="3">
    <source>
        <dbReference type="Proteomes" id="UP001165270"/>
    </source>
</evidence>
<comment type="caution">
    <text evidence="2">The sequence shown here is derived from an EMBL/GenBank/DDBJ whole genome shotgun (WGS) entry which is preliminary data.</text>
</comment>
<proteinExistence type="predicted"/>
<evidence type="ECO:0000313" key="2">
    <source>
        <dbReference type="EMBL" id="MCI3246482.1"/>
    </source>
</evidence>
<dbReference type="RefSeq" id="WP_242713814.1">
    <property type="nucleotide sequence ID" value="NZ_JALDAX010000038.1"/>
</dbReference>
<keyword evidence="2" id="KW-0378">Hydrolase</keyword>
<gene>
    <name evidence="2" type="ORF">MQN93_43060</name>
</gene>
<dbReference type="Proteomes" id="UP001165270">
    <property type="component" value="Unassembled WGS sequence"/>
</dbReference>